<organism evidence="7 10">
    <name type="scientific">Acidithiobacillus thiooxidans</name>
    <name type="common">Thiobacillus thiooxidans</name>
    <dbReference type="NCBI Taxonomy" id="930"/>
    <lineage>
        <taxon>Bacteria</taxon>
        <taxon>Pseudomonadati</taxon>
        <taxon>Pseudomonadota</taxon>
        <taxon>Acidithiobacillia</taxon>
        <taxon>Acidithiobacillales</taxon>
        <taxon>Acidithiobacillaceae</taxon>
        <taxon>Acidithiobacillus</taxon>
    </lineage>
</organism>
<dbReference type="NCBIfam" id="TIGR01730">
    <property type="entry name" value="RND_mfp"/>
    <property type="match status" value="1"/>
</dbReference>
<protein>
    <submittedName>
        <fullName evidence="7">Uncharacterized protein</fullName>
    </submittedName>
</protein>
<accession>A0A1C2IEU7</accession>
<feature type="domain" description="Multidrug resistance protein MdtA-like barrel-sandwich hybrid" evidence="5">
    <location>
        <begin position="44"/>
        <end position="183"/>
    </location>
</feature>
<evidence type="ECO:0000256" key="2">
    <source>
        <dbReference type="ARBA" id="ARBA00022692"/>
    </source>
</evidence>
<keyword evidence="10" id="KW-1185">Reference proteome</keyword>
<evidence type="ECO:0000256" key="3">
    <source>
        <dbReference type="ARBA" id="ARBA00022989"/>
    </source>
</evidence>
<evidence type="ECO:0000256" key="4">
    <source>
        <dbReference type="ARBA" id="ARBA00023136"/>
    </source>
</evidence>
<feature type="domain" description="p-hydroxybenzoic acid efflux pump subunit AaeA-like beta-barrel" evidence="6">
    <location>
        <begin position="187"/>
        <end position="283"/>
    </location>
</feature>
<dbReference type="Proteomes" id="UP000095008">
    <property type="component" value="Unassembled WGS sequence"/>
</dbReference>
<dbReference type="Proteomes" id="UP000094893">
    <property type="component" value="Unassembled WGS sequence"/>
</dbReference>
<keyword evidence="3" id="KW-1133">Transmembrane helix</keyword>
<comment type="caution">
    <text evidence="7">The sequence shown here is derived from an EMBL/GenBank/DDBJ whole genome shotgun (WGS) entry which is preliminary data.</text>
</comment>
<dbReference type="Pfam" id="PF25963">
    <property type="entry name" value="Beta-barrel_AAEA"/>
    <property type="match status" value="1"/>
</dbReference>
<keyword evidence="2" id="KW-0812">Transmembrane</keyword>
<evidence type="ECO:0000313" key="10">
    <source>
        <dbReference type="Proteomes" id="UP000095008"/>
    </source>
</evidence>
<evidence type="ECO:0000256" key="1">
    <source>
        <dbReference type="ARBA" id="ARBA00009477"/>
    </source>
</evidence>
<comment type="similarity">
    <text evidence="1">Belongs to the membrane fusion protein (MFP) (TC 8.A.1) family.</text>
</comment>
<evidence type="ECO:0000259" key="5">
    <source>
        <dbReference type="Pfam" id="PF25917"/>
    </source>
</evidence>
<dbReference type="InterPro" id="IPR050393">
    <property type="entry name" value="MFP_Efflux_Pump"/>
</dbReference>
<dbReference type="Gene3D" id="2.40.30.170">
    <property type="match status" value="1"/>
</dbReference>
<dbReference type="InterPro" id="IPR006143">
    <property type="entry name" value="RND_pump_MFP"/>
</dbReference>
<reference evidence="7 9" key="1">
    <citation type="journal article" date="2016" name="Int. J. Mol. Sci.">
        <title>Comparative genomics of the extreme acidophile Acidithiobacillus thiooxidans reveals intraspecific divergence and niche adaptation.</title>
        <authorList>
            <person name="Zhang X."/>
            <person name="Feng X."/>
            <person name="Tao J."/>
            <person name="Ma L."/>
            <person name="Xiao Y."/>
            <person name="Liang Y."/>
            <person name="Liu X."/>
            <person name="Yin H."/>
        </authorList>
    </citation>
    <scope>NUCLEOTIDE SEQUENCE [LARGE SCALE GENOMIC DNA]</scope>
    <source>
        <strain evidence="8 9">A02</strain>
        <strain evidence="7">DXS-W</strain>
    </source>
</reference>
<sequence length="288" mass="31827">MIARVLRVLVTILVVLLAAWLGWRLWQAYMDQPWTRDAVVQAQIAQINADVGGRVIDLYVKDNQKVAAGTVLFRIDPQRYRLALANARAALADANAQLALRQEQSARRAHLPDDVVSAEARSDALLQVRVARAQADAASARVHLAQYDLAHTEVRAPVAGIISHLRLRVGDYAATGKPLLALVETDSYWIDGYFEQTRLQGVHVGDHAHLRLLGSAHTFPGLVESIAPAITDRESHTGARLVANVRASFNWVRLPARIPVHIRILRKPKDFPLSAGMLCSVVIERKHS</sequence>
<dbReference type="EMBL" id="LWRY01000037">
    <property type="protein sequence ID" value="OCX74510.1"/>
    <property type="molecule type" value="Genomic_DNA"/>
</dbReference>
<dbReference type="RefSeq" id="WP_024892622.1">
    <property type="nucleotide sequence ID" value="NZ_LWRY01000037.1"/>
</dbReference>
<dbReference type="GO" id="GO:0016020">
    <property type="term" value="C:membrane"/>
    <property type="evidence" value="ECO:0007669"/>
    <property type="project" value="InterPro"/>
</dbReference>
<dbReference type="InterPro" id="IPR058634">
    <property type="entry name" value="AaeA-lik-b-barrel"/>
</dbReference>
<dbReference type="Gene3D" id="2.40.50.100">
    <property type="match status" value="1"/>
</dbReference>
<dbReference type="eggNOG" id="COG1566">
    <property type="taxonomic scope" value="Bacteria"/>
</dbReference>
<dbReference type="SUPFAM" id="SSF111369">
    <property type="entry name" value="HlyD-like secretion proteins"/>
    <property type="match status" value="1"/>
</dbReference>
<dbReference type="EMBL" id="LWSA01000031">
    <property type="protein sequence ID" value="OCX75935.1"/>
    <property type="molecule type" value="Genomic_DNA"/>
</dbReference>
<dbReference type="STRING" id="930.GCA_002079865_03204"/>
<dbReference type="PANTHER" id="PTHR30367:SF12">
    <property type="entry name" value="P-HYDROXYBENZOIC ACID EFFLUX PUMP SUBUNIT AAEA"/>
    <property type="match status" value="1"/>
</dbReference>
<dbReference type="InterPro" id="IPR058625">
    <property type="entry name" value="MdtA-like_BSH"/>
</dbReference>
<evidence type="ECO:0000313" key="9">
    <source>
        <dbReference type="Proteomes" id="UP000094893"/>
    </source>
</evidence>
<dbReference type="Pfam" id="PF25917">
    <property type="entry name" value="BSH_RND"/>
    <property type="match status" value="1"/>
</dbReference>
<proteinExistence type="inferred from homology"/>
<evidence type="ECO:0000313" key="8">
    <source>
        <dbReference type="EMBL" id="OCX75935.1"/>
    </source>
</evidence>
<evidence type="ECO:0000259" key="6">
    <source>
        <dbReference type="Pfam" id="PF25963"/>
    </source>
</evidence>
<gene>
    <name evidence="7" type="ORF">A6M23_05980</name>
    <name evidence="8" type="ORF">A6P07_03365</name>
</gene>
<keyword evidence="4" id="KW-0472">Membrane</keyword>
<evidence type="ECO:0000313" key="7">
    <source>
        <dbReference type="EMBL" id="OCX74510.1"/>
    </source>
</evidence>
<name>A0A1C2IEU7_ACITH</name>
<dbReference type="AlphaFoldDB" id="A0A1C2IEU7"/>
<dbReference type="PANTHER" id="PTHR30367">
    <property type="entry name" value="P-HYDROXYBENZOIC ACID EFFLUX PUMP SUBUNIT AAEA-RELATED"/>
    <property type="match status" value="1"/>
</dbReference>
<dbReference type="OrthoDB" id="9811754at2"/>
<dbReference type="GO" id="GO:0022857">
    <property type="term" value="F:transmembrane transporter activity"/>
    <property type="evidence" value="ECO:0007669"/>
    <property type="project" value="InterPro"/>
</dbReference>